<accession>A0ABD1UN46</accession>
<protein>
    <submittedName>
        <fullName evidence="1">Retrotrans gag domain-containing protein</fullName>
    </submittedName>
</protein>
<name>A0ABD1UN46_9LAMI</name>
<dbReference type="Proteomes" id="UP001604336">
    <property type="component" value="Unassembled WGS sequence"/>
</dbReference>
<sequence>MLLQSFPISRKKWKPLRLQLCILHHVVVNGQATIQEYMPRLRIPEPFTYGGARDLKEVENFLVEIEQYLLPAILKTGHIMDIRDMSEKDKLFTFMERLILWARTELQTQKVADVSTTMKAGECLMNYQSKLRKDWLQVNSQSREG</sequence>
<organism evidence="1 2">
    <name type="scientific">Abeliophyllum distichum</name>
    <dbReference type="NCBI Taxonomy" id="126358"/>
    <lineage>
        <taxon>Eukaryota</taxon>
        <taxon>Viridiplantae</taxon>
        <taxon>Streptophyta</taxon>
        <taxon>Embryophyta</taxon>
        <taxon>Tracheophyta</taxon>
        <taxon>Spermatophyta</taxon>
        <taxon>Magnoliopsida</taxon>
        <taxon>eudicotyledons</taxon>
        <taxon>Gunneridae</taxon>
        <taxon>Pentapetalae</taxon>
        <taxon>asterids</taxon>
        <taxon>lamiids</taxon>
        <taxon>Lamiales</taxon>
        <taxon>Oleaceae</taxon>
        <taxon>Forsythieae</taxon>
        <taxon>Abeliophyllum</taxon>
    </lineage>
</organism>
<evidence type="ECO:0000313" key="2">
    <source>
        <dbReference type="Proteomes" id="UP001604336"/>
    </source>
</evidence>
<dbReference type="EMBL" id="JBFOLK010000003">
    <property type="protein sequence ID" value="KAL2526496.1"/>
    <property type="molecule type" value="Genomic_DNA"/>
</dbReference>
<proteinExistence type="predicted"/>
<comment type="caution">
    <text evidence="1">The sequence shown here is derived from an EMBL/GenBank/DDBJ whole genome shotgun (WGS) entry which is preliminary data.</text>
</comment>
<keyword evidence="2" id="KW-1185">Reference proteome</keyword>
<evidence type="ECO:0000313" key="1">
    <source>
        <dbReference type="EMBL" id="KAL2526496.1"/>
    </source>
</evidence>
<reference evidence="2" key="1">
    <citation type="submission" date="2024-07" db="EMBL/GenBank/DDBJ databases">
        <title>Two chromosome-level genome assemblies of Korean endemic species Abeliophyllum distichum and Forsythia ovata (Oleaceae).</title>
        <authorList>
            <person name="Jang H."/>
        </authorList>
    </citation>
    <scope>NUCLEOTIDE SEQUENCE [LARGE SCALE GENOMIC DNA]</scope>
</reference>
<gene>
    <name evidence="1" type="ORF">Adt_11550</name>
</gene>
<dbReference type="AlphaFoldDB" id="A0ABD1UN46"/>